<sequence>MDGFSPAASRDYASEIHDDVDAAVIEDHSGVCIVVEVPRTGSADAELRAEARALDAITAGVRSVLPFEVPAKIQQAKVGDGIALISSFVPGIPLTSAMLRGRASLCVSIGQATAAIHELPTSVATSAGLPSMSAMDARLQIREVVARARQTNMLPAPLAVRWEAAIDNDGLWQFEPVVVHGSFTADALLVQGDSVSGVIGWHALRVGDPARDLNWLVNADDDARTGVYDAYAGIRLQSVDPNLMHRANLYNEIDVARWLLHGIDKKSPAIVDDAIAMFDQLVTIVVSDRDEPIIEPDADVLDVNQVEDLLDETPVYRPLGTISD</sequence>
<dbReference type="InterPro" id="IPR002575">
    <property type="entry name" value="Aminoglycoside_PTrfase"/>
</dbReference>
<dbReference type="Gene3D" id="3.90.1200.10">
    <property type="match status" value="1"/>
</dbReference>
<evidence type="ECO:0000259" key="1">
    <source>
        <dbReference type="Pfam" id="PF01636"/>
    </source>
</evidence>
<protein>
    <submittedName>
        <fullName evidence="2">Unannotated protein</fullName>
    </submittedName>
</protein>
<dbReference type="InterPro" id="IPR011009">
    <property type="entry name" value="Kinase-like_dom_sf"/>
</dbReference>
<accession>A0A6J6CQU7</accession>
<gene>
    <name evidence="2" type="ORF">UFOPK1591_00218</name>
</gene>
<dbReference type="AlphaFoldDB" id="A0A6J6CQU7"/>
<reference evidence="2" key="1">
    <citation type="submission" date="2020-05" db="EMBL/GenBank/DDBJ databases">
        <authorList>
            <person name="Chiriac C."/>
            <person name="Salcher M."/>
            <person name="Ghai R."/>
            <person name="Kavagutti S V."/>
        </authorList>
    </citation>
    <scope>NUCLEOTIDE SEQUENCE</scope>
</reference>
<dbReference type="SUPFAM" id="SSF56112">
    <property type="entry name" value="Protein kinase-like (PK-like)"/>
    <property type="match status" value="1"/>
</dbReference>
<evidence type="ECO:0000313" key="2">
    <source>
        <dbReference type="EMBL" id="CAB4553566.1"/>
    </source>
</evidence>
<name>A0A6J6CQU7_9ZZZZ</name>
<organism evidence="2">
    <name type="scientific">freshwater metagenome</name>
    <dbReference type="NCBI Taxonomy" id="449393"/>
    <lineage>
        <taxon>unclassified sequences</taxon>
        <taxon>metagenomes</taxon>
        <taxon>ecological metagenomes</taxon>
    </lineage>
</organism>
<proteinExistence type="predicted"/>
<dbReference type="Pfam" id="PF01636">
    <property type="entry name" value="APH"/>
    <property type="match status" value="1"/>
</dbReference>
<dbReference type="EMBL" id="CAEZTD010000010">
    <property type="protein sequence ID" value="CAB4553566.1"/>
    <property type="molecule type" value="Genomic_DNA"/>
</dbReference>
<feature type="domain" description="Aminoglycoside phosphotransferase" evidence="1">
    <location>
        <begin position="24"/>
        <end position="232"/>
    </location>
</feature>